<organism evidence="11 12">
    <name type="scientific">Roseibium aestuarii</name>
    <dbReference type="NCBI Taxonomy" id="2600299"/>
    <lineage>
        <taxon>Bacteria</taxon>
        <taxon>Pseudomonadati</taxon>
        <taxon>Pseudomonadota</taxon>
        <taxon>Alphaproteobacteria</taxon>
        <taxon>Hyphomicrobiales</taxon>
        <taxon>Stappiaceae</taxon>
        <taxon>Roseibium</taxon>
    </lineage>
</organism>
<evidence type="ECO:0000256" key="6">
    <source>
        <dbReference type="ARBA" id="ARBA00022898"/>
    </source>
</evidence>
<dbReference type="InterPro" id="IPR015421">
    <property type="entry name" value="PyrdxlP-dep_Trfase_major"/>
</dbReference>
<reference evidence="12" key="1">
    <citation type="journal article" date="2019" name="Int. J. Syst. Evol. Microbiol.">
        <title>The Global Catalogue of Microorganisms (GCM) 10K type strain sequencing project: providing services to taxonomists for standard genome sequencing and annotation.</title>
        <authorList>
            <consortium name="The Broad Institute Genomics Platform"/>
            <consortium name="The Broad Institute Genome Sequencing Center for Infectious Disease"/>
            <person name="Wu L."/>
            <person name="Ma J."/>
        </authorList>
    </citation>
    <scope>NUCLEOTIDE SEQUENCE [LARGE SCALE GENOMIC DNA]</scope>
    <source>
        <strain evidence="12">JCM 3369</strain>
    </source>
</reference>
<dbReference type="NCBIfam" id="TIGR01140">
    <property type="entry name" value="L_thr_O3P_dcar"/>
    <property type="match status" value="1"/>
</dbReference>
<keyword evidence="6" id="KW-0663">Pyridoxal phosphate</keyword>
<dbReference type="InterPro" id="IPR005860">
    <property type="entry name" value="CobD"/>
</dbReference>
<keyword evidence="7 11" id="KW-0456">Lyase</keyword>
<dbReference type="CDD" id="cd00609">
    <property type="entry name" value="AAT_like"/>
    <property type="match status" value="1"/>
</dbReference>
<dbReference type="RefSeq" id="WP_149892013.1">
    <property type="nucleotide sequence ID" value="NZ_JBHUFA010000001.1"/>
</dbReference>
<protein>
    <recommendedName>
        <fullName evidence="4">threonine-phosphate decarboxylase</fullName>
        <ecNumber evidence="4">4.1.1.81</ecNumber>
    </recommendedName>
    <alternativeName>
        <fullName evidence="8">L-threonine-O-3-phosphate decarboxylase</fullName>
    </alternativeName>
</protein>
<dbReference type="Pfam" id="PF00155">
    <property type="entry name" value="Aminotran_1_2"/>
    <property type="match status" value="1"/>
</dbReference>
<keyword evidence="5" id="KW-0169">Cobalamin biosynthesis</keyword>
<evidence type="ECO:0000313" key="11">
    <source>
        <dbReference type="EMBL" id="MFD1694097.1"/>
    </source>
</evidence>
<comment type="catalytic activity">
    <reaction evidence="9">
        <text>O-phospho-L-threonine + H(+) = (R)-1-aminopropan-2-yl phosphate + CO2</text>
        <dbReference type="Rhea" id="RHEA:11492"/>
        <dbReference type="ChEBI" id="CHEBI:15378"/>
        <dbReference type="ChEBI" id="CHEBI:16526"/>
        <dbReference type="ChEBI" id="CHEBI:58563"/>
        <dbReference type="ChEBI" id="CHEBI:58675"/>
        <dbReference type="EC" id="4.1.1.81"/>
    </reaction>
</comment>
<dbReference type="Gene3D" id="3.40.640.10">
    <property type="entry name" value="Type I PLP-dependent aspartate aminotransferase-like (Major domain)"/>
    <property type="match status" value="1"/>
</dbReference>
<dbReference type="PANTHER" id="PTHR42885:SF1">
    <property type="entry name" value="THREONINE-PHOSPHATE DECARBOXYLASE"/>
    <property type="match status" value="1"/>
</dbReference>
<dbReference type="InterPro" id="IPR015424">
    <property type="entry name" value="PyrdxlP-dep_Trfase"/>
</dbReference>
<gene>
    <name evidence="11" type="primary">cobD</name>
    <name evidence="11" type="ORF">ACFSC7_01095</name>
</gene>
<evidence type="ECO:0000256" key="3">
    <source>
        <dbReference type="ARBA" id="ARBA00004953"/>
    </source>
</evidence>
<comment type="function">
    <text evidence="2">Decarboxylates L-threonine-O-3-phosphate to yield (R)-1-amino-2-propanol O-2-phosphate, the precursor for the linkage between the nucleotide loop and the corrin ring in cobalamin.</text>
</comment>
<comment type="cofactor">
    <cofactor evidence="1">
        <name>pyridoxal 5'-phosphate</name>
        <dbReference type="ChEBI" id="CHEBI:597326"/>
    </cofactor>
</comment>
<evidence type="ECO:0000259" key="10">
    <source>
        <dbReference type="Pfam" id="PF00155"/>
    </source>
</evidence>
<dbReference type="Proteomes" id="UP001597327">
    <property type="component" value="Unassembled WGS sequence"/>
</dbReference>
<dbReference type="InterPro" id="IPR004839">
    <property type="entry name" value="Aminotransferase_I/II_large"/>
</dbReference>
<feature type="domain" description="Aminotransferase class I/classII large" evidence="10">
    <location>
        <begin position="48"/>
        <end position="324"/>
    </location>
</feature>
<dbReference type="SUPFAM" id="SSF53383">
    <property type="entry name" value="PLP-dependent transferases"/>
    <property type="match status" value="1"/>
</dbReference>
<evidence type="ECO:0000256" key="2">
    <source>
        <dbReference type="ARBA" id="ARBA00003444"/>
    </source>
</evidence>
<dbReference type="GO" id="GO:0048472">
    <property type="term" value="F:threonine-phosphate decarboxylase activity"/>
    <property type="evidence" value="ECO:0007669"/>
    <property type="project" value="UniProtKB-EC"/>
</dbReference>
<dbReference type="EMBL" id="JBHUFA010000001">
    <property type="protein sequence ID" value="MFD1694097.1"/>
    <property type="molecule type" value="Genomic_DNA"/>
</dbReference>
<evidence type="ECO:0000256" key="4">
    <source>
        <dbReference type="ARBA" id="ARBA00012285"/>
    </source>
</evidence>
<dbReference type="Gene3D" id="3.90.1150.10">
    <property type="entry name" value="Aspartate Aminotransferase, domain 1"/>
    <property type="match status" value="1"/>
</dbReference>
<keyword evidence="12" id="KW-1185">Reference proteome</keyword>
<evidence type="ECO:0000256" key="8">
    <source>
        <dbReference type="ARBA" id="ARBA00029996"/>
    </source>
</evidence>
<proteinExistence type="predicted"/>
<dbReference type="InterPro" id="IPR015422">
    <property type="entry name" value="PyrdxlP-dep_Trfase_small"/>
</dbReference>
<evidence type="ECO:0000256" key="7">
    <source>
        <dbReference type="ARBA" id="ARBA00023239"/>
    </source>
</evidence>
<evidence type="ECO:0000256" key="1">
    <source>
        <dbReference type="ARBA" id="ARBA00001933"/>
    </source>
</evidence>
<dbReference type="EC" id="4.1.1.81" evidence="4"/>
<comment type="pathway">
    <text evidence="3">Cofactor biosynthesis; adenosylcobalamin biosynthesis.</text>
</comment>
<accession>A0ABW4JQS0</accession>
<name>A0ABW4JQS0_9HYPH</name>
<evidence type="ECO:0000313" key="12">
    <source>
        <dbReference type="Proteomes" id="UP001597327"/>
    </source>
</evidence>
<comment type="caution">
    <text evidence="11">The sequence shown here is derived from an EMBL/GenBank/DDBJ whole genome shotgun (WGS) entry which is preliminary data.</text>
</comment>
<dbReference type="PANTHER" id="PTHR42885">
    <property type="entry name" value="HISTIDINOL-PHOSPHATE AMINOTRANSFERASE-RELATED"/>
    <property type="match status" value="1"/>
</dbReference>
<evidence type="ECO:0000256" key="9">
    <source>
        <dbReference type="ARBA" id="ARBA00048531"/>
    </source>
</evidence>
<sequence>MRHGGDLGEAIAQFGGTPDSWLDLSTGINPHPYPVEGILKPDDWTRLPSEAALRSLRQAARKAYSIPRSQALAVTPGTQVIISLLPDALPLGPLHLLGPTYSSHSQNWNQAGREVHEALSWHDLLAAMKRLPGHVLLVNPNNPDGRSFKPQALIALAEHLAQSGHYLIVDEAFADCVPQVSVLPHLENQHNILVLRSFGKFFGLAGVRLGFLVGPDKICGALTLTLDTWAVNGPALAIGARALGDTAWQATTRERLHHDMKRLTLTLEHGGLSLLGHVPLFALFEHPRAHQLHAALARRGIWTRRFDHTPNWLRFGLPPKTADLNRLSTSLIDAFTEI</sequence>
<evidence type="ECO:0000256" key="5">
    <source>
        <dbReference type="ARBA" id="ARBA00022573"/>
    </source>
</evidence>